<protein>
    <submittedName>
        <fullName evidence="1">Uncharacterized protein</fullName>
    </submittedName>
</protein>
<evidence type="ECO:0000313" key="2">
    <source>
        <dbReference type="Proteomes" id="UP001560019"/>
    </source>
</evidence>
<gene>
    <name evidence="1" type="ORF">Ga0609869_002049</name>
</gene>
<dbReference type="Proteomes" id="UP001560019">
    <property type="component" value="Unassembled WGS sequence"/>
</dbReference>
<dbReference type="EMBL" id="JBEHHI010000002">
    <property type="protein sequence ID" value="MEX5728696.1"/>
    <property type="molecule type" value="Genomic_DNA"/>
</dbReference>
<organism evidence="1 2">
    <name type="scientific">Rhodovulum iodosum</name>
    <dbReference type="NCBI Taxonomy" id="68291"/>
    <lineage>
        <taxon>Bacteria</taxon>
        <taxon>Pseudomonadati</taxon>
        <taxon>Pseudomonadota</taxon>
        <taxon>Alphaproteobacteria</taxon>
        <taxon>Rhodobacterales</taxon>
        <taxon>Paracoccaceae</taxon>
        <taxon>Rhodovulum</taxon>
    </lineage>
</organism>
<sequence>MARSLFKILKIIPFYKSHKSWRRDPHVELNDVDPQLSRWASQGAWMADIDPARGLRQLPMDQCAAVGRAPAKSSPRWRFPGPAFDRASGIQKTAFICNANPASGVDRVTTPLGALGVEGRSWPTATA</sequence>
<evidence type="ECO:0000313" key="1">
    <source>
        <dbReference type="EMBL" id="MEX5728696.1"/>
    </source>
</evidence>
<accession>A0ABV3XTN5</accession>
<reference evidence="1 2" key="1">
    <citation type="submission" date="2024-06" db="EMBL/GenBank/DDBJ databases">
        <title>Genome of Rhodovulum iodosum, a marine photoferrotroph.</title>
        <authorList>
            <person name="Bianchini G."/>
            <person name="Nikeleit V."/>
            <person name="Kappler A."/>
            <person name="Bryce C."/>
            <person name="Sanchez-Baracaldo P."/>
        </authorList>
    </citation>
    <scope>NUCLEOTIDE SEQUENCE [LARGE SCALE GENOMIC DNA]</scope>
    <source>
        <strain evidence="1 2">UT/N1</strain>
    </source>
</reference>
<dbReference type="RefSeq" id="WP_170168842.1">
    <property type="nucleotide sequence ID" value="NZ_JBEHHI010000002.1"/>
</dbReference>
<proteinExistence type="predicted"/>
<comment type="caution">
    <text evidence="1">The sequence shown here is derived from an EMBL/GenBank/DDBJ whole genome shotgun (WGS) entry which is preliminary data.</text>
</comment>
<name>A0ABV3XTN5_9RHOB</name>
<keyword evidence="2" id="KW-1185">Reference proteome</keyword>